<sequence length="341" mass="38298">MSVVRSYNRGSTFVSRHFSHKGGGKGDGSGAGSGDGDCPGESEIHHKMKAIAYARLENDYPEATIELESDLEGRIPDVLLEFPEPCDPYGKGIAVEAQYRNKGKDKEAVVAHYLDREYSVAWLEEDDFTTHDVDLSGILSVWPYALPDRYGTEGYPDVTRWLWQKKNPTVEIEVPIPADYWMSFDKSGVWVTIAEKNIKRRGSARISRTPDGHLTFSLGKAKSWGESESLSVQVVPNDVVKLRSFADDLERKAFGEDRPSPEECDPEWHELSKRWLEGSPTVTAWITAALPDPNGDSDVVVTLWKKQKETERVAMKVESYAAENLRDLADLLDRAFEIEKS</sequence>
<dbReference type="Proteomes" id="UP000198775">
    <property type="component" value="Unassembled WGS sequence"/>
</dbReference>
<organism evidence="2 3">
    <name type="scientific">Halorientalis persicus</name>
    <dbReference type="NCBI Taxonomy" id="1367881"/>
    <lineage>
        <taxon>Archaea</taxon>
        <taxon>Methanobacteriati</taxon>
        <taxon>Methanobacteriota</taxon>
        <taxon>Stenosarchaea group</taxon>
        <taxon>Halobacteria</taxon>
        <taxon>Halobacteriales</taxon>
        <taxon>Haloarculaceae</taxon>
        <taxon>Halorientalis</taxon>
    </lineage>
</organism>
<proteinExistence type="predicted"/>
<dbReference type="EMBL" id="FOCX01000024">
    <property type="protein sequence ID" value="SEO94436.1"/>
    <property type="molecule type" value="Genomic_DNA"/>
</dbReference>
<name>A0A1H8TUB7_9EURY</name>
<evidence type="ECO:0000256" key="1">
    <source>
        <dbReference type="SAM" id="MobiDB-lite"/>
    </source>
</evidence>
<dbReference type="AlphaFoldDB" id="A0A1H8TUB7"/>
<dbReference type="RefSeq" id="WP_394327919.1">
    <property type="nucleotide sequence ID" value="NZ_FOCX01000024.1"/>
</dbReference>
<feature type="region of interest" description="Disordered" evidence="1">
    <location>
        <begin position="15"/>
        <end position="41"/>
    </location>
</feature>
<evidence type="ECO:0008006" key="4">
    <source>
        <dbReference type="Google" id="ProtNLM"/>
    </source>
</evidence>
<gene>
    <name evidence="2" type="ORF">SAMN05216388_102411</name>
</gene>
<protein>
    <recommendedName>
        <fullName evidence="4">Competence protein CoiA-like family protein</fullName>
    </recommendedName>
</protein>
<evidence type="ECO:0000313" key="3">
    <source>
        <dbReference type="Proteomes" id="UP000198775"/>
    </source>
</evidence>
<evidence type="ECO:0000313" key="2">
    <source>
        <dbReference type="EMBL" id="SEO94436.1"/>
    </source>
</evidence>
<reference evidence="3" key="1">
    <citation type="submission" date="2016-10" db="EMBL/GenBank/DDBJ databases">
        <authorList>
            <person name="Varghese N."/>
            <person name="Submissions S."/>
        </authorList>
    </citation>
    <scope>NUCLEOTIDE SEQUENCE [LARGE SCALE GENOMIC DNA]</scope>
    <source>
        <strain evidence="3">IBRC-M 10043</strain>
    </source>
</reference>
<feature type="compositionally biased region" description="Gly residues" evidence="1">
    <location>
        <begin position="25"/>
        <end position="37"/>
    </location>
</feature>
<accession>A0A1H8TUB7</accession>
<keyword evidence="3" id="KW-1185">Reference proteome</keyword>